<keyword evidence="2 4" id="KW-0575">Peroxidase</keyword>
<dbReference type="GO" id="GO:0004601">
    <property type="term" value="F:peroxidase activity"/>
    <property type="evidence" value="ECO:0007669"/>
    <property type="project" value="UniProtKB-KW"/>
</dbReference>
<dbReference type="GO" id="GO:0006979">
    <property type="term" value="P:response to oxidative stress"/>
    <property type="evidence" value="ECO:0007669"/>
    <property type="project" value="InterPro"/>
</dbReference>
<dbReference type="PROSITE" id="PS51352">
    <property type="entry name" value="THIOREDOXIN_2"/>
    <property type="match status" value="1"/>
</dbReference>
<dbReference type="EMBL" id="PGFA01000001">
    <property type="protein sequence ID" value="PJJ61269.1"/>
    <property type="molecule type" value="Genomic_DNA"/>
</dbReference>
<dbReference type="InterPro" id="IPR013766">
    <property type="entry name" value="Thioredoxin_domain"/>
</dbReference>
<dbReference type="Gene3D" id="3.40.30.10">
    <property type="entry name" value="Glutaredoxin"/>
    <property type="match status" value="1"/>
</dbReference>
<evidence type="ECO:0000256" key="1">
    <source>
        <dbReference type="ARBA" id="ARBA00006926"/>
    </source>
</evidence>
<dbReference type="CDD" id="cd00340">
    <property type="entry name" value="GSH_Peroxidase"/>
    <property type="match status" value="1"/>
</dbReference>
<dbReference type="Pfam" id="PF00255">
    <property type="entry name" value="GSHPx"/>
    <property type="match status" value="1"/>
</dbReference>
<comment type="caution">
    <text evidence="6">The sequence shown here is derived from an EMBL/GenBank/DDBJ whole genome shotgun (WGS) entry which is preliminary data.</text>
</comment>
<dbReference type="PANTHER" id="PTHR11592">
    <property type="entry name" value="GLUTATHIONE PEROXIDASE"/>
    <property type="match status" value="1"/>
</dbReference>
<evidence type="ECO:0000313" key="6">
    <source>
        <dbReference type="EMBL" id="PJJ61269.1"/>
    </source>
</evidence>
<dbReference type="InterPro" id="IPR036249">
    <property type="entry name" value="Thioredoxin-like_sf"/>
</dbReference>
<dbReference type="AlphaFoldDB" id="A0A2M9BTI8"/>
<keyword evidence="3 4" id="KW-0560">Oxidoreductase</keyword>
<name>A0A2M9BTI8_9BACT</name>
<sequence length="196" mass="22014">MPSFRQKLLKALYPLIMRLSKSGGRGKVLASPPTQDAPVPFYELAGALNTGQELDFSQLKGKRVLLVNTASNCGYTNQYEELQQLSEQFADDLVILGFPANDFKEQEQADDHAIQQFCQVNFGVSFPLMKKSVVVKQATQNPVYQWLTQARQNGWNEQAPDWNFSKYLVSADGRLTHYFGPAVSPLSETIISHLQQ</sequence>
<accession>A0A2M9BTI8</accession>
<evidence type="ECO:0000256" key="4">
    <source>
        <dbReference type="RuleBase" id="RU000499"/>
    </source>
</evidence>
<dbReference type="InterPro" id="IPR000889">
    <property type="entry name" value="Glutathione_peroxidase"/>
</dbReference>
<evidence type="ECO:0000313" key="7">
    <source>
        <dbReference type="Proteomes" id="UP000228535"/>
    </source>
</evidence>
<dbReference type="PRINTS" id="PR01011">
    <property type="entry name" value="GLUTPROXDASE"/>
</dbReference>
<dbReference type="InterPro" id="IPR029759">
    <property type="entry name" value="GPX_AS"/>
</dbReference>
<feature type="domain" description="Thioredoxin" evidence="5">
    <location>
        <begin position="33"/>
        <end position="196"/>
    </location>
</feature>
<comment type="similarity">
    <text evidence="1 4">Belongs to the glutathione peroxidase family.</text>
</comment>
<dbReference type="SUPFAM" id="SSF52833">
    <property type="entry name" value="Thioredoxin-like"/>
    <property type="match status" value="1"/>
</dbReference>
<dbReference type="Proteomes" id="UP000228535">
    <property type="component" value="Unassembled WGS sequence"/>
</dbReference>
<proteinExistence type="inferred from homology"/>
<reference evidence="6 7" key="1">
    <citation type="submission" date="2017-11" db="EMBL/GenBank/DDBJ databases">
        <title>Genomic Encyclopedia of Archaeal and Bacterial Type Strains, Phase II (KMG-II): From Individual Species to Whole Genera.</title>
        <authorList>
            <person name="Goeker M."/>
        </authorList>
    </citation>
    <scope>NUCLEOTIDE SEQUENCE [LARGE SCALE GENOMIC DNA]</scope>
    <source>
        <strain evidence="6 7">DSM 11115</strain>
    </source>
</reference>
<dbReference type="OrthoDB" id="9789406at2"/>
<dbReference type="PROSITE" id="PS00460">
    <property type="entry name" value="GLUTATHIONE_PEROXID_1"/>
    <property type="match status" value="1"/>
</dbReference>
<dbReference type="PANTHER" id="PTHR11592:SF78">
    <property type="entry name" value="GLUTATHIONE PEROXIDASE"/>
    <property type="match status" value="1"/>
</dbReference>
<evidence type="ECO:0000256" key="2">
    <source>
        <dbReference type="ARBA" id="ARBA00022559"/>
    </source>
</evidence>
<keyword evidence="7" id="KW-1185">Reference proteome</keyword>
<evidence type="ECO:0000259" key="5">
    <source>
        <dbReference type="PROSITE" id="PS51352"/>
    </source>
</evidence>
<gene>
    <name evidence="6" type="ORF">CLV45_2707</name>
</gene>
<protein>
    <recommendedName>
        <fullName evidence="4">Glutathione peroxidase</fullName>
    </recommendedName>
</protein>
<organism evidence="6 7">
    <name type="scientific">Hymenobacter chitinivorans DSM 11115</name>
    <dbReference type="NCBI Taxonomy" id="1121954"/>
    <lineage>
        <taxon>Bacteria</taxon>
        <taxon>Pseudomonadati</taxon>
        <taxon>Bacteroidota</taxon>
        <taxon>Cytophagia</taxon>
        <taxon>Cytophagales</taxon>
        <taxon>Hymenobacteraceae</taxon>
        <taxon>Hymenobacter</taxon>
    </lineage>
</organism>
<evidence type="ECO:0000256" key="3">
    <source>
        <dbReference type="ARBA" id="ARBA00023002"/>
    </source>
</evidence>
<dbReference type="PROSITE" id="PS51355">
    <property type="entry name" value="GLUTATHIONE_PEROXID_3"/>
    <property type="match status" value="1"/>
</dbReference>